<organism evidence="2 3">
    <name type="scientific">Goodfellowiella coeruleoviolacea</name>
    <dbReference type="NCBI Taxonomy" id="334858"/>
    <lineage>
        <taxon>Bacteria</taxon>
        <taxon>Bacillati</taxon>
        <taxon>Actinomycetota</taxon>
        <taxon>Actinomycetes</taxon>
        <taxon>Pseudonocardiales</taxon>
        <taxon>Pseudonocardiaceae</taxon>
        <taxon>Goodfellowiella</taxon>
    </lineage>
</organism>
<evidence type="ECO:0000313" key="2">
    <source>
        <dbReference type="EMBL" id="MCP2167360.1"/>
    </source>
</evidence>
<dbReference type="InterPro" id="IPR051324">
    <property type="entry name" value="Stress/Tellurium_Resist"/>
</dbReference>
<protein>
    <submittedName>
        <fullName evidence="2">RING finger family protein 4</fullName>
    </submittedName>
</protein>
<proteinExistence type="predicted"/>
<dbReference type="EMBL" id="JAMTCK010000009">
    <property type="protein sequence ID" value="MCP2167360.1"/>
    <property type="molecule type" value="Genomic_DNA"/>
</dbReference>
<dbReference type="PANTHER" id="PTHR32097:SF18">
    <property type="entry name" value="RING-TYPE DOMAIN-CONTAINING PROTEIN"/>
    <property type="match status" value="1"/>
</dbReference>
<dbReference type="Pfam" id="PF14447">
    <property type="entry name" value="Prok-RING_4"/>
    <property type="match status" value="1"/>
</dbReference>
<dbReference type="AlphaFoldDB" id="A0AAE3KHI2"/>
<feature type="domain" description="RING-type" evidence="1">
    <location>
        <begin position="140"/>
        <end position="176"/>
    </location>
</feature>
<dbReference type="Gene3D" id="3.30.40.10">
    <property type="entry name" value="Zinc/RING finger domain, C3HC4 (zinc finger)"/>
    <property type="match status" value="1"/>
</dbReference>
<dbReference type="NCBIfam" id="NF041916">
    <property type="entry name" value="RING_SCO0854"/>
    <property type="match status" value="1"/>
</dbReference>
<sequence length="867" mass="92435">MALGGAVVGGKVAATDPVALVLLRRSGLVAPGLLGGQGKVKVPRRRAAGVAGGVVALEADVLARGFLVGPRLRGHLTGLPVERLVGVGAGLLAALDRLVGAHVPHVPLFRRFPRSVPENTAELYVRRVFTLLLQEPRQPCVLCGAVDTVEPVAPCAHLVCHRCWDGADYSACPICHRRISQHDPFLRPTPAPGGAGVPALPRRAVVLELADDVNAAVHRTVAALLARATPLAPQDRDDLTVLLDRVGHGDLGWLPGAIPVRETRALVLGRLFADPELVDRRAELLGRYVDTATDLLRLLHVMFGGDAGLVTAPAVRLSLPRRLRRTILLRLHKLPFAGLVDDLFRHRRAWLRVAENLHPFDQADRHPRAALAFAVLRGTTVDADTEFGRLLLATAAEQGELVRLVGDQLRVTRWSGRLEQALRSGVDADALRLLAQRPGELARRLVAVAGRAEDTDALLAVVRDALPAVSPGVLIAALGAVRAASWPAGDRLYHPRGGSARLWTEPDRRPRLAAAVGNALDQAITAELLDRAGRLSTVENALLDTGLADLVAPFTERTASGALVRLPRGSAQPLPGNRVVRLFLHWTQPEDRRVDLDLSVALFDGAGSFLAWCDYTRLRYGGDAAVHSGDLTSAPAPLGASEFVDLKIPDLVARGVRYVTMVVFSFNDVPFEAMTDAFAGVMADPPRGSAAFEPSAVEQRFDLTGRVRVATPLLLDLAHGRMRWLDANLTGAGGTHSVARYSATLGLLTAAADRYFAAGTRVSVWELACWHAAARAETTTVRHGNGSLVAYRREPGETVAAYASRLIALGPTGAEPAGGRPDLAALVRGDAEVAERASVFALYPSQVDTGRATPLDAADLVAALARQ</sequence>
<gene>
    <name evidence="2" type="ORF">LX83_004233</name>
</gene>
<dbReference type="CDD" id="cd16528">
    <property type="entry name" value="RING-HC_prokRING"/>
    <property type="match status" value="1"/>
</dbReference>
<accession>A0AAE3KHI2</accession>
<evidence type="ECO:0000313" key="3">
    <source>
        <dbReference type="Proteomes" id="UP001206128"/>
    </source>
</evidence>
<reference evidence="2" key="1">
    <citation type="submission" date="2022-06" db="EMBL/GenBank/DDBJ databases">
        <title>Genomic Encyclopedia of Archaeal and Bacterial Type Strains, Phase II (KMG-II): from individual species to whole genera.</title>
        <authorList>
            <person name="Goeker M."/>
        </authorList>
    </citation>
    <scope>NUCLEOTIDE SEQUENCE</scope>
    <source>
        <strain evidence="2">DSM 43935</strain>
    </source>
</reference>
<dbReference type="Proteomes" id="UP001206128">
    <property type="component" value="Unassembled WGS sequence"/>
</dbReference>
<dbReference type="PANTHER" id="PTHR32097">
    <property type="entry name" value="CAMP-BINDING PROTEIN 1-RELATED"/>
    <property type="match status" value="1"/>
</dbReference>
<dbReference type="SUPFAM" id="SSF57850">
    <property type="entry name" value="RING/U-box"/>
    <property type="match status" value="1"/>
</dbReference>
<dbReference type="RefSeq" id="WP_253774134.1">
    <property type="nucleotide sequence ID" value="NZ_JAMTCK010000009.1"/>
</dbReference>
<evidence type="ECO:0000259" key="1">
    <source>
        <dbReference type="PROSITE" id="PS50089"/>
    </source>
</evidence>
<comment type="caution">
    <text evidence="2">The sequence shown here is derived from an EMBL/GenBank/DDBJ whole genome shotgun (WGS) entry which is preliminary data.</text>
</comment>
<dbReference type="InterPro" id="IPR001841">
    <property type="entry name" value="Znf_RING"/>
</dbReference>
<dbReference type="PROSITE" id="PS50089">
    <property type="entry name" value="ZF_RING_2"/>
    <property type="match status" value="1"/>
</dbReference>
<keyword evidence="3" id="KW-1185">Reference proteome</keyword>
<name>A0AAE3KHI2_9PSEU</name>
<dbReference type="InterPro" id="IPR013083">
    <property type="entry name" value="Znf_RING/FYVE/PHD"/>
</dbReference>